<evidence type="ECO:0000313" key="2">
    <source>
        <dbReference type="EMBL" id="SFG94220.1"/>
    </source>
</evidence>
<feature type="region of interest" description="Disordered" evidence="1">
    <location>
        <begin position="198"/>
        <end position="254"/>
    </location>
</feature>
<protein>
    <submittedName>
        <fullName evidence="2">Uncharacterized protein</fullName>
    </submittedName>
</protein>
<gene>
    <name evidence="2" type="ORF">SAMN02787118_13430</name>
</gene>
<feature type="region of interest" description="Disordered" evidence="1">
    <location>
        <begin position="79"/>
        <end position="150"/>
    </location>
</feature>
<accession>A0A1I2VYJ8</accession>
<feature type="region of interest" description="Disordered" evidence="1">
    <location>
        <begin position="1"/>
        <end position="57"/>
    </location>
</feature>
<dbReference type="Proteomes" id="UP000181942">
    <property type="component" value="Unassembled WGS sequence"/>
</dbReference>
<evidence type="ECO:0000313" key="3">
    <source>
        <dbReference type="Proteomes" id="UP000181942"/>
    </source>
</evidence>
<feature type="compositionally biased region" description="Gly residues" evidence="1">
    <location>
        <begin position="243"/>
        <end position="254"/>
    </location>
</feature>
<dbReference type="AlphaFoldDB" id="A0A1I2VYJ8"/>
<organism evidence="2 3">
    <name type="scientific">Streptomyces mirabilis</name>
    <dbReference type="NCBI Taxonomy" id="68239"/>
    <lineage>
        <taxon>Bacteria</taxon>
        <taxon>Bacillati</taxon>
        <taxon>Actinomycetota</taxon>
        <taxon>Actinomycetes</taxon>
        <taxon>Kitasatosporales</taxon>
        <taxon>Streptomycetaceae</taxon>
        <taxon>Streptomyces</taxon>
    </lineage>
</organism>
<dbReference type="EMBL" id="FONR01000034">
    <property type="protein sequence ID" value="SFG94220.1"/>
    <property type="molecule type" value="Genomic_DNA"/>
</dbReference>
<proteinExistence type="predicted"/>
<name>A0A1I2VYJ8_9ACTN</name>
<sequence length="254" mass="26349">MRAAPLHGSTGQGTAAADRAPGSSRCRMRDTRARLPLRAGSSRLLGSGTVTPADGTYRLEPSNGRLLIKTDVPGWAVRRETTSRSMPPRWSGQAVVGGARDGGQPGESGRQGVPGLSEGAHAGPGQAKRNQPGGNAAVPTDLRSQDPQPHSLTAFVPLRDACAARRSARPRPDTAYFRATSYNGPCHQVRQRPRRYNAKVSKGSSSNSAAEINAVSGGDRVDQGLELGGWVLVRPGSPPPVEGDGGGEPGADGP</sequence>
<evidence type="ECO:0000256" key="1">
    <source>
        <dbReference type="SAM" id="MobiDB-lite"/>
    </source>
</evidence>
<reference evidence="2 3" key="1">
    <citation type="submission" date="2016-10" db="EMBL/GenBank/DDBJ databases">
        <authorList>
            <person name="de Groot N.N."/>
        </authorList>
    </citation>
    <scope>NUCLEOTIDE SEQUENCE [LARGE SCALE GENOMIC DNA]</scope>
    <source>
        <strain evidence="2 3">OK461</strain>
    </source>
</reference>